<reference evidence="1" key="2">
    <citation type="submission" date="2020-11" db="EMBL/GenBank/DDBJ databases">
        <authorList>
            <person name="McCartney M.A."/>
            <person name="Auch B."/>
            <person name="Kono T."/>
            <person name="Mallez S."/>
            <person name="Becker A."/>
            <person name="Gohl D.M."/>
            <person name="Silverstein K.A.T."/>
            <person name="Koren S."/>
            <person name="Bechman K.B."/>
            <person name="Herman A."/>
            <person name="Abrahante J.E."/>
            <person name="Garbe J."/>
        </authorList>
    </citation>
    <scope>NUCLEOTIDE SEQUENCE</scope>
    <source>
        <strain evidence="1">Duluth1</strain>
        <tissue evidence="1">Whole animal</tissue>
    </source>
</reference>
<name>A0A9D4BRT2_DREPO</name>
<keyword evidence="2" id="KW-1185">Reference proteome</keyword>
<comment type="caution">
    <text evidence="1">The sequence shown here is derived from an EMBL/GenBank/DDBJ whole genome shotgun (WGS) entry which is preliminary data.</text>
</comment>
<evidence type="ECO:0000313" key="2">
    <source>
        <dbReference type="Proteomes" id="UP000828390"/>
    </source>
</evidence>
<protein>
    <submittedName>
        <fullName evidence="1">Uncharacterized protein</fullName>
    </submittedName>
</protein>
<sequence>MTFDLGYYRLFIQLDYHPCSVPFINPCSDSSVYSFSRTTIHAVFLSSIPAAIFQAFIQPVYHPSMPRSSHRSPQ</sequence>
<accession>A0A9D4BRT2</accession>
<proteinExistence type="predicted"/>
<evidence type="ECO:0000313" key="1">
    <source>
        <dbReference type="EMBL" id="KAH3705393.1"/>
    </source>
</evidence>
<gene>
    <name evidence="1" type="ORF">DPMN_080464</name>
</gene>
<reference evidence="1" key="1">
    <citation type="journal article" date="2019" name="bioRxiv">
        <title>The Genome of the Zebra Mussel, Dreissena polymorpha: A Resource for Invasive Species Research.</title>
        <authorList>
            <person name="McCartney M.A."/>
            <person name="Auch B."/>
            <person name="Kono T."/>
            <person name="Mallez S."/>
            <person name="Zhang Y."/>
            <person name="Obille A."/>
            <person name="Becker A."/>
            <person name="Abrahante J.E."/>
            <person name="Garbe J."/>
            <person name="Badalamenti J.P."/>
            <person name="Herman A."/>
            <person name="Mangelson H."/>
            <person name="Liachko I."/>
            <person name="Sullivan S."/>
            <person name="Sone E.D."/>
            <person name="Koren S."/>
            <person name="Silverstein K.A.T."/>
            <person name="Beckman K.B."/>
            <person name="Gohl D.M."/>
        </authorList>
    </citation>
    <scope>NUCLEOTIDE SEQUENCE</scope>
    <source>
        <strain evidence="1">Duluth1</strain>
        <tissue evidence="1">Whole animal</tissue>
    </source>
</reference>
<dbReference type="EMBL" id="JAIWYP010000015">
    <property type="protein sequence ID" value="KAH3705393.1"/>
    <property type="molecule type" value="Genomic_DNA"/>
</dbReference>
<organism evidence="1 2">
    <name type="scientific">Dreissena polymorpha</name>
    <name type="common">Zebra mussel</name>
    <name type="synonym">Mytilus polymorpha</name>
    <dbReference type="NCBI Taxonomy" id="45954"/>
    <lineage>
        <taxon>Eukaryota</taxon>
        <taxon>Metazoa</taxon>
        <taxon>Spiralia</taxon>
        <taxon>Lophotrochozoa</taxon>
        <taxon>Mollusca</taxon>
        <taxon>Bivalvia</taxon>
        <taxon>Autobranchia</taxon>
        <taxon>Heteroconchia</taxon>
        <taxon>Euheterodonta</taxon>
        <taxon>Imparidentia</taxon>
        <taxon>Neoheterodontei</taxon>
        <taxon>Myida</taxon>
        <taxon>Dreissenoidea</taxon>
        <taxon>Dreissenidae</taxon>
        <taxon>Dreissena</taxon>
    </lineage>
</organism>
<dbReference type="AlphaFoldDB" id="A0A9D4BRT2"/>
<dbReference type="Proteomes" id="UP000828390">
    <property type="component" value="Unassembled WGS sequence"/>
</dbReference>